<dbReference type="EMBL" id="BK015488">
    <property type="protein sequence ID" value="DAE09599.1"/>
    <property type="molecule type" value="Genomic_DNA"/>
</dbReference>
<reference evidence="2" key="1">
    <citation type="journal article" date="2021" name="Proc. Natl. Acad. Sci. U.S.A.">
        <title>A Catalog of Tens of Thousands of Viruses from Human Metagenomes Reveals Hidden Associations with Chronic Diseases.</title>
        <authorList>
            <person name="Tisza M.J."/>
            <person name="Buck C.B."/>
        </authorList>
    </citation>
    <scope>NUCLEOTIDE SEQUENCE</scope>
    <source>
        <strain evidence="2">Ct96x5</strain>
    </source>
</reference>
<feature type="compositionally biased region" description="Acidic residues" evidence="1">
    <location>
        <begin position="203"/>
        <end position="214"/>
    </location>
</feature>
<protein>
    <recommendedName>
        <fullName evidence="3">JAB domain-containing protein</fullName>
    </recommendedName>
</protein>
<sequence length="228" mass="25951">MTNVKDSGFVFAGYNYPKKPATILFNPGSWVKMCSLVTACPTEIAWNGLVRKITDRKYIVYDILTFKQYVSGAATTTDQNEYQKWLFHDNGLNDPIYFHGHSHVNFPSFRSGRDANYQESIARSMGRDDFFIFLIMNKRGEMHGTIVNNKQQCVWDTDHDNLCIGITGMSLFVKDALNKVHPMSELPEQATAIGDEFITPDSGADDVDPDEEMLDQFTKNDPWARNEV</sequence>
<proteinExistence type="predicted"/>
<name>A0A8S5PR20_9CAUD</name>
<evidence type="ECO:0008006" key="3">
    <source>
        <dbReference type="Google" id="ProtNLM"/>
    </source>
</evidence>
<evidence type="ECO:0000256" key="1">
    <source>
        <dbReference type="SAM" id="MobiDB-lite"/>
    </source>
</evidence>
<accession>A0A8S5PR20</accession>
<feature type="region of interest" description="Disordered" evidence="1">
    <location>
        <begin position="197"/>
        <end position="228"/>
    </location>
</feature>
<evidence type="ECO:0000313" key="2">
    <source>
        <dbReference type="EMBL" id="DAE09599.1"/>
    </source>
</evidence>
<organism evidence="2">
    <name type="scientific">Siphoviridae sp. ct96x5</name>
    <dbReference type="NCBI Taxonomy" id="2825367"/>
    <lineage>
        <taxon>Viruses</taxon>
        <taxon>Duplodnaviria</taxon>
        <taxon>Heunggongvirae</taxon>
        <taxon>Uroviricota</taxon>
        <taxon>Caudoviricetes</taxon>
    </lineage>
</organism>